<evidence type="ECO:0000313" key="3">
    <source>
        <dbReference type="Proteomes" id="UP000294547"/>
    </source>
</evidence>
<keyword evidence="3" id="KW-1185">Reference proteome</keyword>
<dbReference type="Gene3D" id="3.30.700.10">
    <property type="entry name" value="Glycoprotein, Type 4 Pilin"/>
    <property type="match status" value="1"/>
</dbReference>
<keyword evidence="1" id="KW-1133">Transmembrane helix</keyword>
<keyword evidence="1" id="KW-0472">Membrane</keyword>
<protein>
    <submittedName>
        <fullName evidence="2">General secretion pathway protein H</fullName>
    </submittedName>
</protein>
<accession>A0A4R6R6F9</accession>
<dbReference type="RefSeq" id="WP_126540625.1">
    <property type="nucleotide sequence ID" value="NZ_BSPM01000002.1"/>
</dbReference>
<dbReference type="InterPro" id="IPR045584">
    <property type="entry name" value="Pilin-like"/>
</dbReference>
<dbReference type="SUPFAM" id="SSF54523">
    <property type="entry name" value="Pili subunits"/>
    <property type="match status" value="1"/>
</dbReference>
<comment type="caution">
    <text evidence="2">The sequence shown here is derived from an EMBL/GenBank/DDBJ whole genome shotgun (WGS) entry which is preliminary data.</text>
</comment>
<gene>
    <name evidence="2" type="ORF">EDD54_4307</name>
</gene>
<keyword evidence="1" id="KW-0812">Transmembrane</keyword>
<dbReference type="OrthoDB" id="7366901at2"/>
<sequence length="158" mass="16610">MTGPTSPTSDRARPGHRRGRRAGFTLIELSLTLAILGLVAALALPKVMPVRTATDLRVRAYQVAATMRADRNAADRTDRPVVTAVDVGARLVRSGTTGAVIALPDDVVFRFDGRPAGVVFSPDGRSSGGLMVIGRGKSGYGVRVDPITSAVTMVEVKL</sequence>
<evidence type="ECO:0000256" key="1">
    <source>
        <dbReference type="SAM" id="Phobius"/>
    </source>
</evidence>
<dbReference type="AlphaFoldDB" id="A0A4R6R6F9"/>
<reference evidence="2 3" key="1">
    <citation type="submission" date="2019-03" db="EMBL/GenBank/DDBJ databases">
        <title>Genomic Encyclopedia of Type Strains, Phase IV (KMG-IV): sequencing the most valuable type-strain genomes for metagenomic binning, comparative biology and taxonomic classification.</title>
        <authorList>
            <person name="Goeker M."/>
        </authorList>
    </citation>
    <scope>NUCLEOTIDE SEQUENCE [LARGE SCALE GENOMIC DNA]</scope>
    <source>
        <strain evidence="2 3">DSM 102969</strain>
    </source>
</reference>
<feature type="transmembrane region" description="Helical" evidence="1">
    <location>
        <begin position="21"/>
        <end position="44"/>
    </location>
</feature>
<organism evidence="2 3">
    <name type="scientific">Oharaeibacter diazotrophicus</name>
    <dbReference type="NCBI Taxonomy" id="1920512"/>
    <lineage>
        <taxon>Bacteria</taxon>
        <taxon>Pseudomonadati</taxon>
        <taxon>Pseudomonadota</taxon>
        <taxon>Alphaproteobacteria</taxon>
        <taxon>Hyphomicrobiales</taxon>
        <taxon>Pleomorphomonadaceae</taxon>
        <taxon>Oharaeibacter</taxon>
    </lineage>
</organism>
<dbReference type="EMBL" id="SNXY01000012">
    <property type="protein sequence ID" value="TDP81439.1"/>
    <property type="molecule type" value="Genomic_DNA"/>
</dbReference>
<proteinExistence type="predicted"/>
<dbReference type="PROSITE" id="PS00409">
    <property type="entry name" value="PROKAR_NTER_METHYL"/>
    <property type="match status" value="1"/>
</dbReference>
<dbReference type="Pfam" id="PF07963">
    <property type="entry name" value="N_methyl"/>
    <property type="match status" value="1"/>
</dbReference>
<dbReference type="InterPro" id="IPR012902">
    <property type="entry name" value="N_methyl_site"/>
</dbReference>
<dbReference type="NCBIfam" id="TIGR02532">
    <property type="entry name" value="IV_pilin_GFxxxE"/>
    <property type="match status" value="1"/>
</dbReference>
<dbReference type="Proteomes" id="UP000294547">
    <property type="component" value="Unassembled WGS sequence"/>
</dbReference>
<name>A0A4R6R6F9_9HYPH</name>
<evidence type="ECO:0000313" key="2">
    <source>
        <dbReference type="EMBL" id="TDP81439.1"/>
    </source>
</evidence>